<evidence type="ECO:0000313" key="4">
    <source>
        <dbReference type="Proteomes" id="UP000078348"/>
    </source>
</evidence>
<dbReference type="PROSITE" id="PS00018">
    <property type="entry name" value="EF_HAND_1"/>
    <property type="match status" value="1"/>
</dbReference>
<evidence type="ECO:0000313" key="3">
    <source>
        <dbReference type="EMBL" id="OAO12269.1"/>
    </source>
</evidence>
<dbReference type="InterPro" id="IPR002048">
    <property type="entry name" value="EF_hand_dom"/>
</dbReference>
<evidence type="ECO:0000256" key="1">
    <source>
        <dbReference type="ARBA" id="ARBA00022837"/>
    </source>
</evidence>
<name>A0A196S8F4_BLAHN</name>
<proteinExistence type="predicted"/>
<keyword evidence="1" id="KW-0106">Calcium</keyword>
<comment type="caution">
    <text evidence="3">The sequence shown here is derived from an EMBL/GenBank/DDBJ whole genome shotgun (WGS) entry which is preliminary data.</text>
</comment>
<dbReference type="OrthoDB" id="343296at2759"/>
<dbReference type="GO" id="GO:0005509">
    <property type="term" value="F:calcium ion binding"/>
    <property type="evidence" value="ECO:0007669"/>
    <property type="project" value="InterPro"/>
</dbReference>
<dbReference type="PROSITE" id="PS50222">
    <property type="entry name" value="EF_HAND_2"/>
    <property type="match status" value="1"/>
</dbReference>
<dbReference type="Pfam" id="PF00036">
    <property type="entry name" value="EF-hand_1"/>
    <property type="match status" value="1"/>
</dbReference>
<dbReference type="InterPro" id="IPR018247">
    <property type="entry name" value="EF_Hand_1_Ca_BS"/>
</dbReference>
<dbReference type="InterPro" id="IPR011992">
    <property type="entry name" value="EF-hand-dom_pair"/>
</dbReference>
<sequence length="86" mass="10419">MALEKRELTPDEIDDIKYIFDYVDEDKDGLITFDEFKRIILETEIDIDWDTLYHLAEVVNPNKEEHMTLDMVIHFFQIRPLDKDEE</sequence>
<feature type="domain" description="EF-hand" evidence="2">
    <location>
        <begin position="11"/>
        <end position="46"/>
    </location>
</feature>
<evidence type="ECO:0000259" key="2">
    <source>
        <dbReference type="PROSITE" id="PS50222"/>
    </source>
</evidence>
<dbReference type="Gene3D" id="1.10.238.10">
    <property type="entry name" value="EF-hand"/>
    <property type="match status" value="1"/>
</dbReference>
<dbReference type="AlphaFoldDB" id="A0A196S8F4"/>
<dbReference type="SUPFAM" id="SSF47473">
    <property type="entry name" value="EF-hand"/>
    <property type="match status" value="1"/>
</dbReference>
<protein>
    <recommendedName>
        <fullName evidence="2">EF-hand domain-containing protein</fullName>
    </recommendedName>
</protein>
<keyword evidence="4" id="KW-1185">Reference proteome</keyword>
<reference evidence="3 4" key="1">
    <citation type="submission" date="2016-05" db="EMBL/GenBank/DDBJ databases">
        <title>Nuclear genome of Blastocystis sp. subtype 1 NandII.</title>
        <authorList>
            <person name="Gentekaki E."/>
            <person name="Curtis B."/>
            <person name="Stairs C."/>
            <person name="Eme L."/>
            <person name="Herman E."/>
            <person name="Klimes V."/>
            <person name="Arias M.C."/>
            <person name="Elias M."/>
            <person name="Hilliou F."/>
            <person name="Klute M."/>
            <person name="Malik S.-B."/>
            <person name="Pightling A."/>
            <person name="Rachubinski R."/>
            <person name="Salas D."/>
            <person name="Schlacht A."/>
            <person name="Suga H."/>
            <person name="Archibald J."/>
            <person name="Ball S.G."/>
            <person name="Clark G."/>
            <person name="Dacks J."/>
            <person name="Van Der Giezen M."/>
            <person name="Tsaousis A."/>
            <person name="Roger A."/>
        </authorList>
    </citation>
    <scope>NUCLEOTIDE SEQUENCE [LARGE SCALE GENOMIC DNA]</scope>
    <source>
        <strain evidence="4">ATCC 50177 / NandII</strain>
    </source>
</reference>
<dbReference type="Proteomes" id="UP000078348">
    <property type="component" value="Unassembled WGS sequence"/>
</dbReference>
<organism evidence="3 4">
    <name type="scientific">Blastocystis sp. subtype 1 (strain ATCC 50177 / NandII)</name>
    <dbReference type="NCBI Taxonomy" id="478820"/>
    <lineage>
        <taxon>Eukaryota</taxon>
        <taxon>Sar</taxon>
        <taxon>Stramenopiles</taxon>
        <taxon>Bigyra</taxon>
        <taxon>Opalozoa</taxon>
        <taxon>Opalinata</taxon>
        <taxon>Blastocystidae</taxon>
        <taxon>Blastocystis</taxon>
    </lineage>
</organism>
<dbReference type="EMBL" id="LXWW01000556">
    <property type="protein sequence ID" value="OAO12269.1"/>
    <property type="molecule type" value="Genomic_DNA"/>
</dbReference>
<accession>A0A196S8F4</accession>
<gene>
    <name evidence="3" type="ORF">AV274_6072</name>
</gene>